<gene>
    <name evidence="1" type="ORF">G7B40_037470</name>
</gene>
<protein>
    <submittedName>
        <fullName evidence="1">Uncharacterized protein</fullName>
    </submittedName>
</protein>
<reference evidence="2" key="1">
    <citation type="journal article" date="2021" name="Science">
        <title>Hunting the eagle killer: A cyanobacterial neurotoxin causes vacuolar myelinopathy.</title>
        <authorList>
            <person name="Breinlinger S."/>
            <person name="Phillips T.J."/>
            <person name="Haram B.N."/>
            <person name="Mares J."/>
            <person name="Martinez Yerena J.A."/>
            <person name="Hrouzek P."/>
            <person name="Sobotka R."/>
            <person name="Henderson W.M."/>
            <person name="Schmieder P."/>
            <person name="Williams S.M."/>
            <person name="Lauderdale J.D."/>
            <person name="Wilde H.D."/>
            <person name="Gerrin W."/>
            <person name="Kust A."/>
            <person name="Washington J.W."/>
            <person name="Wagner C."/>
            <person name="Geier B."/>
            <person name="Liebeke M."/>
            <person name="Enke H."/>
            <person name="Niedermeyer T.H.J."/>
            <person name="Wilde S.B."/>
        </authorList>
    </citation>
    <scope>NUCLEOTIDE SEQUENCE [LARGE SCALE GENOMIC DNA]</scope>
    <source>
        <strain evidence="2">Thurmond2011</strain>
    </source>
</reference>
<keyword evidence="2" id="KW-1185">Reference proteome</keyword>
<dbReference type="Proteomes" id="UP000667802">
    <property type="component" value="Unassembled WGS sequence"/>
</dbReference>
<dbReference type="AlphaFoldDB" id="A0AAP5MCD3"/>
<dbReference type="RefSeq" id="WP_208339448.1">
    <property type="nucleotide sequence ID" value="NZ_CAWQFN010000531.1"/>
</dbReference>
<comment type="caution">
    <text evidence="1">The sequence shown here is derived from an EMBL/GenBank/DDBJ whole genome shotgun (WGS) entry which is preliminary data.</text>
</comment>
<name>A0AAP5MCD3_9CYAN</name>
<dbReference type="EMBL" id="JAALHA020000031">
    <property type="protein sequence ID" value="MDR9900200.1"/>
    <property type="molecule type" value="Genomic_DNA"/>
</dbReference>
<evidence type="ECO:0000313" key="1">
    <source>
        <dbReference type="EMBL" id="MDR9900200.1"/>
    </source>
</evidence>
<proteinExistence type="predicted"/>
<evidence type="ECO:0000313" key="2">
    <source>
        <dbReference type="Proteomes" id="UP000667802"/>
    </source>
</evidence>
<organism evidence="1 2">
    <name type="scientific">Aetokthonos hydrillicola Thurmond2011</name>
    <dbReference type="NCBI Taxonomy" id="2712845"/>
    <lineage>
        <taxon>Bacteria</taxon>
        <taxon>Bacillati</taxon>
        <taxon>Cyanobacteriota</taxon>
        <taxon>Cyanophyceae</taxon>
        <taxon>Nostocales</taxon>
        <taxon>Hapalosiphonaceae</taxon>
        <taxon>Aetokthonos</taxon>
    </lineage>
</organism>
<accession>A0AAP5MCD3</accession>
<sequence>MKRMRGVPVLYDEIKKSHAVRLTDTAWKMITEKAKIENISASELMERWARSLDIKNQEKPS</sequence>